<reference evidence="4" key="1">
    <citation type="submission" date="2023-06" db="EMBL/GenBank/DDBJ databases">
        <title>Genomic of Parafulvivirga corallium.</title>
        <authorList>
            <person name="Wang G."/>
        </authorList>
    </citation>
    <scope>NUCLEOTIDE SEQUENCE</scope>
    <source>
        <strain evidence="4">BMA10</strain>
    </source>
</reference>
<dbReference type="InterPro" id="IPR011519">
    <property type="entry name" value="UnbV_ASPIC"/>
</dbReference>
<dbReference type="Gene3D" id="2.130.10.130">
    <property type="entry name" value="Integrin alpha, N-terminal"/>
    <property type="match status" value="5"/>
</dbReference>
<gene>
    <name evidence="4" type="ORF">QQ008_03630</name>
</gene>
<dbReference type="InterPro" id="IPR027039">
    <property type="entry name" value="Crtac1"/>
</dbReference>
<feature type="domain" description="ASPIC/UnbV" evidence="3">
    <location>
        <begin position="527"/>
        <end position="594"/>
    </location>
</feature>
<dbReference type="PROSITE" id="PS51257">
    <property type="entry name" value="PROKAR_LIPOPROTEIN"/>
    <property type="match status" value="1"/>
</dbReference>
<protein>
    <submittedName>
        <fullName evidence="4">VCBS repeat-containing protein</fullName>
    </submittedName>
</protein>
<keyword evidence="5" id="KW-1185">Reference proteome</keyword>
<dbReference type="Proteomes" id="UP001172082">
    <property type="component" value="Unassembled WGS sequence"/>
</dbReference>
<dbReference type="Pfam" id="PF13517">
    <property type="entry name" value="FG-GAP_3"/>
    <property type="match status" value="5"/>
</dbReference>
<name>A0ABT8KJJ2_9BACT</name>
<evidence type="ECO:0000256" key="2">
    <source>
        <dbReference type="SAM" id="SignalP"/>
    </source>
</evidence>
<evidence type="ECO:0000259" key="3">
    <source>
        <dbReference type="Pfam" id="PF07593"/>
    </source>
</evidence>
<proteinExistence type="predicted"/>
<evidence type="ECO:0000313" key="4">
    <source>
        <dbReference type="EMBL" id="MDN5200429.1"/>
    </source>
</evidence>
<feature type="chain" id="PRO_5046784004" evidence="2">
    <location>
        <begin position="30"/>
        <end position="1109"/>
    </location>
</feature>
<dbReference type="InterPro" id="IPR013517">
    <property type="entry name" value="FG-GAP"/>
</dbReference>
<evidence type="ECO:0000256" key="1">
    <source>
        <dbReference type="ARBA" id="ARBA00022729"/>
    </source>
</evidence>
<dbReference type="Pfam" id="PF07593">
    <property type="entry name" value="UnbV_ASPIC"/>
    <property type="match status" value="1"/>
</dbReference>
<dbReference type="SUPFAM" id="SSF69318">
    <property type="entry name" value="Integrin alpha N-terminal domain"/>
    <property type="match status" value="3"/>
</dbReference>
<accession>A0ABT8KJJ2</accession>
<dbReference type="PANTHER" id="PTHR16026">
    <property type="entry name" value="CARTILAGE ACIDIC PROTEIN 1"/>
    <property type="match status" value="1"/>
</dbReference>
<dbReference type="InterPro" id="IPR028994">
    <property type="entry name" value="Integrin_alpha_N"/>
</dbReference>
<feature type="signal peptide" evidence="2">
    <location>
        <begin position="1"/>
        <end position="29"/>
    </location>
</feature>
<dbReference type="RefSeq" id="WP_346750454.1">
    <property type="nucleotide sequence ID" value="NZ_JAUJEA010000001.1"/>
</dbReference>
<sequence>MAYLKIEKKISLTFISILHLLLSCTLSNAQSSKSLFSLLPSSHTNITFSNNVPNNESMNILVSPYHYNGGGVAVGDINNDGLSDIFFTSNFGPDKLYLNKGDLKFEDITTSAKVVGYQSWETGVTMVDINNDGWLDIYVCRSGQAPGTPSSNLLYINNKDNTFSEQAVSYGLNDRSYSTQATFFDYDLDGDLDVYITNHNIKETYTYDFELGENFRDPKVGDKIFKNEGGYFIDVTSSAGIIGKSISYGLGTMIGDINKDGWPDIYVCNDFAERDYLYYNNGDGTFSEVLTKSVYHTSNFSMGGDLEDINNDGWLDIVVVDMVAEDNYRQKTNMSSMNPEIFWENVEFGLHYQYMFNSLQINNGNGSFSEIAQLAGISNTDWSWGPLFADFDNDGNKDLFVTNGLRKDTRNKDYINWLKENYPKEIGTRAEKLNKAIDKMPSQKIRNYMFRGGNELKFENVTEHWGFNQTSFSNGAAYADFDNDGDLDLVVNNLDHEAFVYRNNSSEQNTNNYLKIKLKGPAKNTMGIGAKVEVLTSNGKLYDELYMSKGYQSSVEPHFLFGLGNSKVVDKLILTWPDGKVQEVKNIEANQSLTLSYSDASSVQEQKDPPRTLFSDVTKEVRLDHKHVENEFDDFEKEILLPYKTSQLGPAIAIGDINNDGLDDFYIGGAKGHSGSLYTQKPNGQFISNPIEVFGYDKESEDIDAVFFDLENDNDLDLYVVSGGNEFEANSPLLQDRIYINDGQGNFSKGENILPEMLQSGGCVVPGDFNNDGNTDLFVGGKMVPQKYPYPSRSYILQNIDGKFTDVTDDIAPDLISPGLVTDALWTDFNNDGNQDLIVVGEWMPVLLFQNAGNRFNNISSEADIINQTGWWFNISSGDFDNDGDEDFILGNLGLNSKYKASEENPFEIYADDFDNNGKVDIVLGYNANGKLYPVRGRECSSQQMPFIKEKFKSYHEFGIATINDIFSDVALQKSLHLKANTFASSYMENKGNGKFEIKPLPSLTQVSVVNGTVVKDFDRDNNLDILIAGNLYPFEVETTRADAGIGLLLKGDGKGNFEPVPSYESGFFVDGDVRELKSLKLAKNGFGILAGKNNSNLQLIKHLPVNLK</sequence>
<comment type="caution">
    <text evidence="4">The sequence shown here is derived from an EMBL/GenBank/DDBJ whole genome shotgun (WGS) entry which is preliminary data.</text>
</comment>
<dbReference type="EMBL" id="JAUJEA010000001">
    <property type="protein sequence ID" value="MDN5200429.1"/>
    <property type="molecule type" value="Genomic_DNA"/>
</dbReference>
<organism evidence="4 5">
    <name type="scientific">Splendidivirga corallicola</name>
    <dbReference type="NCBI Taxonomy" id="3051826"/>
    <lineage>
        <taxon>Bacteria</taxon>
        <taxon>Pseudomonadati</taxon>
        <taxon>Bacteroidota</taxon>
        <taxon>Cytophagia</taxon>
        <taxon>Cytophagales</taxon>
        <taxon>Splendidivirgaceae</taxon>
        <taxon>Splendidivirga</taxon>
    </lineage>
</organism>
<evidence type="ECO:0000313" key="5">
    <source>
        <dbReference type="Proteomes" id="UP001172082"/>
    </source>
</evidence>
<keyword evidence="1 2" id="KW-0732">Signal</keyword>
<dbReference type="PANTHER" id="PTHR16026:SF0">
    <property type="entry name" value="CARTILAGE ACIDIC PROTEIN 1"/>
    <property type="match status" value="1"/>
</dbReference>